<keyword evidence="4" id="KW-0812">Transmembrane</keyword>
<keyword evidence="4" id="KW-0472">Membrane</keyword>
<dbReference type="PANTHER" id="PTHR24421">
    <property type="entry name" value="NITRATE/NITRITE SENSOR PROTEIN NARX-RELATED"/>
    <property type="match status" value="1"/>
</dbReference>
<reference evidence="7" key="1">
    <citation type="journal article" date="2019" name="Int. J. Syst. Evol. Microbiol.">
        <title>The Global Catalogue of Microorganisms (GCM) 10K type strain sequencing project: providing services to taxonomists for standard genome sequencing and annotation.</title>
        <authorList>
            <consortium name="The Broad Institute Genomics Platform"/>
            <consortium name="The Broad Institute Genome Sequencing Center for Infectious Disease"/>
            <person name="Wu L."/>
            <person name="Ma J."/>
        </authorList>
    </citation>
    <scope>NUCLEOTIDE SEQUENCE [LARGE SCALE GENOMIC DNA]</scope>
    <source>
        <strain evidence="7">DFY41</strain>
    </source>
</reference>
<dbReference type="Pfam" id="PF02518">
    <property type="entry name" value="HATPase_c"/>
    <property type="match status" value="1"/>
</dbReference>
<keyword evidence="4" id="KW-1133">Transmembrane helix</keyword>
<evidence type="ECO:0000256" key="3">
    <source>
        <dbReference type="ARBA" id="ARBA00023012"/>
    </source>
</evidence>
<feature type="domain" description="Histidine kinase" evidence="5">
    <location>
        <begin position="244"/>
        <end position="429"/>
    </location>
</feature>
<gene>
    <name evidence="6" type="ORF">ACFPGP_09910</name>
</gene>
<sequence length="440" mass="47789">MTRPRDGFWPTSPVTQFLLAGLVVVSAVVTATVLLSRHAASDDALNDASATTSVLATSVAEPAIPRRLAAGDIGAVDRFDRVALRRLLVNDVRRIKIWNADGTIVYSDETRLIGQTYDLGDEELEILRSGGIEAEVTDLDRPENRFEPHDEGLVEVYTQVHSPEGEPLLFETYYSLDGIEQRGTEVMSPFLRIALGSLAVLAAVATLLLWLLNRRLGRAAAERERLLRLAAEASEAERRRIARDLHDGVVQDLAGTTFAVTALASRVPPEERADVDELADTLRRASRDLRSLLVEIHPPELSAATLPGSLQDLVAPAAAGGVEATVSVDALPELRPGQTALLWRVAQEAVRNALRHAHCRHLDVRVRVAGGVVLEVEDDGTGFVPEEVGATHFGLRGLRSLVADRGGRLDVRTRPGEGTLVRLTLDEATARPAHDQEVPR</sequence>
<dbReference type="Proteomes" id="UP001596087">
    <property type="component" value="Unassembled WGS sequence"/>
</dbReference>
<dbReference type="InterPro" id="IPR005467">
    <property type="entry name" value="His_kinase_dom"/>
</dbReference>
<dbReference type="RefSeq" id="WP_378589678.1">
    <property type="nucleotide sequence ID" value="NZ_JBHSKD010000009.1"/>
</dbReference>
<evidence type="ECO:0000256" key="1">
    <source>
        <dbReference type="ARBA" id="ARBA00022679"/>
    </source>
</evidence>
<comment type="caution">
    <text evidence="6">The sequence shown here is derived from an EMBL/GenBank/DDBJ whole genome shotgun (WGS) entry which is preliminary data.</text>
</comment>
<dbReference type="InterPro" id="IPR011712">
    <property type="entry name" value="Sig_transdc_His_kin_sub3_dim/P"/>
</dbReference>
<dbReference type="Pfam" id="PF07730">
    <property type="entry name" value="HisKA_3"/>
    <property type="match status" value="1"/>
</dbReference>
<evidence type="ECO:0000313" key="7">
    <source>
        <dbReference type="Proteomes" id="UP001596087"/>
    </source>
</evidence>
<dbReference type="InterPro" id="IPR036890">
    <property type="entry name" value="HATPase_C_sf"/>
</dbReference>
<feature type="transmembrane region" description="Helical" evidence="4">
    <location>
        <begin position="190"/>
        <end position="212"/>
    </location>
</feature>
<feature type="transmembrane region" description="Helical" evidence="4">
    <location>
        <begin position="14"/>
        <end position="35"/>
    </location>
</feature>
<evidence type="ECO:0000256" key="4">
    <source>
        <dbReference type="SAM" id="Phobius"/>
    </source>
</evidence>
<dbReference type="GO" id="GO:0016301">
    <property type="term" value="F:kinase activity"/>
    <property type="evidence" value="ECO:0007669"/>
    <property type="project" value="UniProtKB-KW"/>
</dbReference>
<evidence type="ECO:0000256" key="2">
    <source>
        <dbReference type="ARBA" id="ARBA00022777"/>
    </source>
</evidence>
<organism evidence="6 7">
    <name type="scientific">Nocardioides taihuensis</name>
    <dbReference type="NCBI Taxonomy" id="1835606"/>
    <lineage>
        <taxon>Bacteria</taxon>
        <taxon>Bacillati</taxon>
        <taxon>Actinomycetota</taxon>
        <taxon>Actinomycetes</taxon>
        <taxon>Propionibacteriales</taxon>
        <taxon>Nocardioidaceae</taxon>
        <taxon>Nocardioides</taxon>
    </lineage>
</organism>
<dbReference type="Gene3D" id="1.20.5.1930">
    <property type="match status" value="1"/>
</dbReference>
<dbReference type="SUPFAM" id="SSF55874">
    <property type="entry name" value="ATPase domain of HSP90 chaperone/DNA topoisomerase II/histidine kinase"/>
    <property type="match status" value="1"/>
</dbReference>
<dbReference type="PROSITE" id="PS50109">
    <property type="entry name" value="HIS_KIN"/>
    <property type="match status" value="1"/>
</dbReference>
<keyword evidence="3" id="KW-0902">Two-component regulatory system</keyword>
<keyword evidence="2 6" id="KW-0418">Kinase</keyword>
<dbReference type="Gene3D" id="3.30.565.10">
    <property type="entry name" value="Histidine kinase-like ATPase, C-terminal domain"/>
    <property type="match status" value="1"/>
</dbReference>
<evidence type="ECO:0000313" key="6">
    <source>
        <dbReference type="EMBL" id="MFC5176986.1"/>
    </source>
</evidence>
<dbReference type="EMBL" id="JBHSKD010000009">
    <property type="protein sequence ID" value="MFC5176986.1"/>
    <property type="molecule type" value="Genomic_DNA"/>
</dbReference>
<dbReference type="CDD" id="cd16917">
    <property type="entry name" value="HATPase_UhpB-NarQ-NarX-like"/>
    <property type="match status" value="1"/>
</dbReference>
<keyword evidence="7" id="KW-1185">Reference proteome</keyword>
<dbReference type="SMART" id="SM00387">
    <property type="entry name" value="HATPase_c"/>
    <property type="match status" value="1"/>
</dbReference>
<keyword evidence="1" id="KW-0808">Transferase</keyword>
<evidence type="ECO:0000259" key="5">
    <source>
        <dbReference type="PROSITE" id="PS50109"/>
    </source>
</evidence>
<name>A0ABW0BI84_9ACTN</name>
<dbReference type="InterPro" id="IPR050482">
    <property type="entry name" value="Sensor_HK_TwoCompSys"/>
</dbReference>
<dbReference type="InterPro" id="IPR003594">
    <property type="entry name" value="HATPase_dom"/>
</dbReference>
<protein>
    <submittedName>
        <fullName evidence="6">Sensor histidine kinase</fullName>
    </submittedName>
</protein>
<proteinExistence type="predicted"/>
<accession>A0ABW0BI84</accession>